<name>A0AAD8NSB9_TARER</name>
<keyword evidence="3" id="KW-1185">Reference proteome</keyword>
<keyword evidence="1" id="KW-0812">Transmembrane</keyword>
<comment type="caution">
    <text evidence="2">The sequence shown here is derived from an EMBL/GenBank/DDBJ whole genome shotgun (WGS) entry which is preliminary data.</text>
</comment>
<evidence type="ECO:0000313" key="3">
    <source>
        <dbReference type="Proteomes" id="UP001229421"/>
    </source>
</evidence>
<evidence type="ECO:0000256" key="1">
    <source>
        <dbReference type="SAM" id="Phobius"/>
    </source>
</evidence>
<protein>
    <submittedName>
        <fullName evidence="2">Uncharacterized protein</fullName>
    </submittedName>
</protein>
<keyword evidence="1" id="KW-1133">Transmembrane helix</keyword>
<sequence>MTRTPLPASIPVPRSNVKKSGRNDIFLLEALEALLFLVVILRIYMIILKIQSTFDLCNTSIHTIRTFHRNKKTTTYMRGIAALSQAKNKLNTIYPLKTSWVATLTPKKIKDDGFENKEQMKKEEIDPIVTFSKPPPVPPVLGPLVLLSLWETWSTPDEK</sequence>
<keyword evidence="1" id="KW-0472">Membrane</keyword>
<reference evidence="2" key="1">
    <citation type="journal article" date="2023" name="bioRxiv">
        <title>Improved chromosome-level genome assembly for marigold (Tagetes erecta).</title>
        <authorList>
            <person name="Jiang F."/>
            <person name="Yuan L."/>
            <person name="Wang S."/>
            <person name="Wang H."/>
            <person name="Xu D."/>
            <person name="Wang A."/>
            <person name="Fan W."/>
        </authorList>
    </citation>
    <scope>NUCLEOTIDE SEQUENCE</scope>
    <source>
        <strain evidence="2">WSJ</strain>
        <tissue evidence="2">Leaf</tissue>
    </source>
</reference>
<gene>
    <name evidence="2" type="ORF">QVD17_28291</name>
</gene>
<organism evidence="2 3">
    <name type="scientific">Tagetes erecta</name>
    <name type="common">African marigold</name>
    <dbReference type="NCBI Taxonomy" id="13708"/>
    <lineage>
        <taxon>Eukaryota</taxon>
        <taxon>Viridiplantae</taxon>
        <taxon>Streptophyta</taxon>
        <taxon>Embryophyta</taxon>
        <taxon>Tracheophyta</taxon>
        <taxon>Spermatophyta</taxon>
        <taxon>Magnoliopsida</taxon>
        <taxon>eudicotyledons</taxon>
        <taxon>Gunneridae</taxon>
        <taxon>Pentapetalae</taxon>
        <taxon>asterids</taxon>
        <taxon>campanulids</taxon>
        <taxon>Asterales</taxon>
        <taxon>Asteraceae</taxon>
        <taxon>Asteroideae</taxon>
        <taxon>Heliantheae alliance</taxon>
        <taxon>Tageteae</taxon>
        <taxon>Tagetes</taxon>
    </lineage>
</organism>
<dbReference type="Proteomes" id="UP001229421">
    <property type="component" value="Unassembled WGS sequence"/>
</dbReference>
<evidence type="ECO:0000313" key="2">
    <source>
        <dbReference type="EMBL" id="KAK1419133.1"/>
    </source>
</evidence>
<feature type="transmembrane region" description="Helical" evidence="1">
    <location>
        <begin position="25"/>
        <end position="44"/>
    </location>
</feature>
<dbReference type="AlphaFoldDB" id="A0AAD8NSB9"/>
<dbReference type="EMBL" id="JAUHHV010000007">
    <property type="protein sequence ID" value="KAK1419133.1"/>
    <property type="molecule type" value="Genomic_DNA"/>
</dbReference>
<accession>A0AAD8NSB9</accession>
<proteinExistence type="predicted"/>